<feature type="transmembrane region" description="Helical" evidence="1">
    <location>
        <begin position="163"/>
        <end position="183"/>
    </location>
</feature>
<feature type="transmembrane region" description="Helical" evidence="1">
    <location>
        <begin position="189"/>
        <end position="209"/>
    </location>
</feature>
<dbReference type="InterPro" id="IPR031617">
    <property type="entry name" value="PelG"/>
</dbReference>
<accession>A0A0D7K6X1</accession>
<dbReference type="Pfam" id="PF16933">
    <property type="entry name" value="PelG"/>
    <property type="match status" value="1"/>
</dbReference>
<name>A0A0D7K6X1_9BURK</name>
<dbReference type="STRING" id="80878.RP29_15190"/>
<gene>
    <name evidence="2" type="ORF">RP29_15190</name>
</gene>
<feature type="transmembrane region" description="Helical" evidence="1">
    <location>
        <begin position="66"/>
        <end position="85"/>
    </location>
</feature>
<dbReference type="RefSeq" id="WP_044400268.1">
    <property type="nucleotide sequence ID" value="NZ_JXYQ01000053.1"/>
</dbReference>
<dbReference type="AlphaFoldDB" id="A0A0D7K6X1"/>
<dbReference type="GO" id="GO:0016301">
    <property type="term" value="F:kinase activity"/>
    <property type="evidence" value="ECO:0007669"/>
    <property type="project" value="UniProtKB-KW"/>
</dbReference>
<feature type="transmembrane region" description="Helical" evidence="1">
    <location>
        <begin position="229"/>
        <end position="247"/>
    </location>
</feature>
<evidence type="ECO:0000313" key="3">
    <source>
        <dbReference type="Proteomes" id="UP000032566"/>
    </source>
</evidence>
<sequence length="457" mass="50441">MAGIGFELRRMLRKNTLTGLLQAYAYAGVIGSGPWVFSIIGILLVGIFSASVVVPNFLVTQFQTSVTYLVACSLILTGFVQLAFTRFVSDRLFEKKRDLILPNLHGLLLGVIAVAAVLGTLALFVVFPGERLLYRLLMLAGFCVMCGVWVLAILLSGMKRYQAITVLFGGAYALIVVASLLMRPWGLEGLLGGFVLGNFVLLAGMWVMVVRDFSPKGRLIAFDFAERKLLYPSLVLVGLLYNVAIWADKFMFWYFPPTSEPIIGGLRASLIYDLPVFLSYLSIIPGMAVFLVRIETDFVEYYDKFYDAVRSGGSLEYIESMRDEMVYAIQQGLGEIAKIQTLAVLVTFVAGPALLDALGISSLYLPLLHVQVVGAGLQVGLMAILNVFFYLDQRRIVLVLCVEMVVLNIVFTALTLHLGAAFYGYGFAGSMLVTLCTGMVLLTRQLNRLEYETFMLQ</sequence>
<feature type="transmembrane region" description="Helical" evidence="1">
    <location>
        <begin position="422"/>
        <end position="442"/>
    </location>
</feature>
<organism evidence="2 3">
    <name type="scientific">Acidovorax temperans</name>
    <dbReference type="NCBI Taxonomy" id="80878"/>
    <lineage>
        <taxon>Bacteria</taxon>
        <taxon>Pseudomonadati</taxon>
        <taxon>Pseudomonadota</taxon>
        <taxon>Betaproteobacteria</taxon>
        <taxon>Burkholderiales</taxon>
        <taxon>Comamonadaceae</taxon>
        <taxon>Acidovorax</taxon>
    </lineage>
</organism>
<feature type="transmembrane region" description="Helical" evidence="1">
    <location>
        <begin position="396"/>
        <end position="416"/>
    </location>
</feature>
<feature type="transmembrane region" description="Helical" evidence="1">
    <location>
        <begin position="133"/>
        <end position="156"/>
    </location>
</feature>
<feature type="transmembrane region" description="Helical" evidence="1">
    <location>
        <begin position="21"/>
        <end position="54"/>
    </location>
</feature>
<dbReference type="OrthoDB" id="37830at2"/>
<feature type="transmembrane region" description="Helical" evidence="1">
    <location>
        <begin position="370"/>
        <end position="389"/>
    </location>
</feature>
<protein>
    <submittedName>
        <fullName evidence="2">Histidine kinase</fullName>
    </submittedName>
</protein>
<keyword evidence="3" id="KW-1185">Reference proteome</keyword>
<comment type="caution">
    <text evidence="2">The sequence shown here is derived from an EMBL/GenBank/DDBJ whole genome shotgun (WGS) entry which is preliminary data.</text>
</comment>
<evidence type="ECO:0000256" key="1">
    <source>
        <dbReference type="SAM" id="Phobius"/>
    </source>
</evidence>
<feature type="transmembrane region" description="Helical" evidence="1">
    <location>
        <begin position="106"/>
        <end position="127"/>
    </location>
</feature>
<reference evidence="2 3" key="1">
    <citation type="submission" date="2014-12" db="EMBL/GenBank/DDBJ databases">
        <title>Isolation of bacteria from lake water.</title>
        <authorList>
            <person name="Sheng K.-Y."/>
            <person name="Chin P.-S."/>
            <person name="Chan K.-G."/>
            <person name="Tan G.S."/>
        </authorList>
    </citation>
    <scope>NUCLEOTIDE SEQUENCE [LARGE SCALE GENOMIC DNA]</scope>
    <source>
        <strain evidence="2 3">KY4</strain>
    </source>
</reference>
<dbReference type="EMBL" id="JXYQ01000053">
    <property type="protein sequence ID" value="KJA09687.1"/>
    <property type="molecule type" value="Genomic_DNA"/>
</dbReference>
<keyword evidence="2" id="KW-0808">Transferase</keyword>
<keyword evidence="2" id="KW-0418">Kinase</keyword>
<dbReference type="PATRIC" id="fig|80878.5.peg.2939"/>
<keyword evidence="1" id="KW-0472">Membrane</keyword>
<feature type="transmembrane region" description="Helical" evidence="1">
    <location>
        <begin position="274"/>
        <end position="294"/>
    </location>
</feature>
<feature type="transmembrane region" description="Helical" evidence="1">
    <location>
        <begin position="342"/>
        <end position="364"/>
    </location>
</feature>
<dbReference type="Proteomes" id="UP000032566">
    <property type="component" value="Unassembled WGS sequence"/>
</dbReference>
<evidence type="ECO:0000313" key="2">
    <source>
        <dbReference type="EMBL" id="KJA09687.1"/>
    </source>
</evidence>
<keyword evidence="1" id="KW-1133">Transmembrane helix</keyword>
<keyword evidence="1" id="KW-0812">Transmembrane</keyword>
<proteinExistence type="predicted"/>